<evidence type="ECO:0000256" key="2">
    <source>
        <dbReference type="SAM" id="MobiDB-lite"/>
    </source>
</evidence>
<dbReference type="GO" id="GO:0003677">
    <property type="term" value="F:DNA binding"/>
    <property type="evidence" value="ECO:0007669"/>
    <property type="project" value="InterPro"/>
</dbReference>
<feature type="domain" description="HTH psq-type" evidence="3">
    <location>
        <begin position="74"/>
        <end position="112"/>
    </location>
</feature>
<sequence length="202" mass="22466">MSGSRGMNLTKEASVDGQDIDIPYPHSLFKCNLKWQMLTDWQLFPDQSQSSSETRISDNGALSKKKTDRQSWSQESMTGAIQEVLEGNMSYRRASKAYGIPQTIIERNVKEARQKKLSFEAVAGKMLGRMHNSTIACKRALAGRLRALVTRDMVQGDNLNEIVDLVTKTISAEDASIPKSGLIFPKNGIPKDKPTLLHISLI</sequence>
<keyword evidence="5" id="KW-1185">Reference proteome</keyword>
<evidence type="ECO:0000259" key="3">
    <source>
        <dbReference type="Pfam" id="PF05225"/>
    </source>
</evidence>
<gene>
    <name evidence="4" type="ORF">AVEN_9597_1</name>
</gene>
<evidence type="ECO:0000313" key="5">
    <source>
        <dbReference type="Proteomes" id="UP000499080"/>
    </source>
</evidence>
<dbReference type="Proteomes" id="UP000499080">
    <property type="component" value="Unassembled WGS sequence"/>
</dbReference>
<evidence type="ECO:0000313" key="4">
    <source>
        <dbReference type="EMBL" id="GBM61328.1"/>
    </source>
</evidence>
<dbReference type="Gene3D" id="1.10.10.60">
    <property type="entry name" value="Homeodomain-like"/>
    <property type="match status" value="1"/>
</dbReference>
<feature type="region of interest" description="Disordered" evidence="2">
    <location>
        <begin position="48"/>
        <end position="75"/>
    </location>
</feature>
<organism evidence="4 5">
    <name type="scientific">Araneus ventricosus</name>
    <name type="common">Orbweaver spider</name>
    <name type="synonym">Epeira ventricosa</name>
    <dbReference type="NCBI Taxonomy" id="182803"/>
    <lineage>
        <taxon>Eukaryota</taxon>
        <taxon>Metazoa</taxon>
        <taxon>Ecdysozoa</taxon>
        <taxon>Arthropoda</taxon>
        <taxon>Chelicerata</taxon>
        <taxon>Arachnida</taxon>
        <taxon>Araneae</taxon>
        <taxon>Araneomorphae</taxon>
        <taxon>Entelegynae</taxon>
        <taxon>Araneoidea</taxon>
        <taxon>Araneidae</taxon>
        <taxon>Araneus</taxon>
    </lineage>
</organism>
<dbReference type="InterPro" id="IPR007889">
    <property type="entry name" value="HTH_Psq"/>
</dbReference>
<dbReference type="OrthoDB" id="421040at2759"/>
<dbReference type="EMBL" id="BGPR01001762">
    <property type="protein sequence ID" value="GBM61328.1"/>
    <property type="molecule type" value="Genomic_DNA"/>
</dbReference>
<dbReference type="GO" id="GO:0005634">
    <property type="term" value="C:nucleus"/>
    <property type="evidence" value="ECO:0007669"/>
    <property type="project" value="UniProtKB-SubCell"/>
</dbReference>
<dbReference type="Pfam" id="PF05225">
    <property type="entry name" value="HTH_psq"/>
    <property type="match status" value="1"/>
</dbReference>
<dbReference type="AlphaFoldDB" id="A0A4Y2H946"/>
<evidence type="ECO:0000256" key="1">
    <source>
        <dbReference type="ARBA" id="ARBA00004123"/>
    </source>
</evidence>
<dbReference type="InterPro" id="IPR009057">
    <property type="entry name" value="Homeodomain-like_sf"/>
</dbReference>
<proteinExistence type="predicted"/>
<dbReference type="SUPFAM" id="SSF46689">
    <property type="entry name" value="Homeodomain-like"/>
    <property type="match status" value="1"/>
</dbReference>
<comment type="subcellular location">
    <subcellularLocation>
        <location evidence="1">Nucleus</location>
    </subcellularLocation>
</comment>
<accession>A0A4Y2H946</accession>
<reference evidence="4 5" key="1">
    <citation type="journal article" date="2019" name="Sci. Rep.">
        <title>Orb-weaving spider Araneus ventricosus genome elucidates the spidroin gene catalogue.</title>
        <authorList>
            <person name="Kono N."/>
            <person name="Nakamura H."/>
            <person name="Ohtoshi R."/>
            <person name="Moran D.A.P."/>
            <person name="Shinohara A."/>
            <person name="Yoshida Y."/>
            <person name="Fujiwara M."/>
            <person name="Mori M."/>
            <person name="Tomita M."/>
            <person name="Arakawa K."/>
        </authorList>
    </citation>
    <scope>NUCLEOTIDE SEQUENCE [LARGE SCALE GENOMIC DNA]</scope>
</reference>
<comment type="caution">
    <text evidence="4">The sequence shown here is derived from an EMBL/GenBank/DDBJ whole genome shotgun (WGS) entry which is preliminary data.</text>
</comment>
<protein>
    <recommendedName>
        <fullName evidence="3">HTH psq-type domain-containing protein</fullName>
    </recommendedName>
</protein>
<name>A0A4Y2H946_ARAVE</name>